<feature type="domain" description="Fibronectin type-III" evidence="5">
    <location>
        <begin position="1244"/>
        <end position="1353"/>
    </location>
</feature>
<dbReference type="CDD" id="cd00063">
    <property type="entry name" value="FN3"/>
    <property type="match status" value="3"/>
</dbReference>
<proteinExistence type="predicted"/>
<evidence type="ECO:0000313" key="6">
    <source>
        <dbReference type="WBParaSite" id="MCU_005854-RB"/>
    </source>
</evidence>
<dbReference type="SMART" id="SM00408">
    <property type="entry name" value="IGc2"/>
    <property type="match status" value="5"/>
</dbReference>
<dbReference type="InterPro" id="IPR013783">
    <property type="entry name" value="Ig-like_fold"/>
</dbReference>
<dbReference type="PANTHER" id="PTHR44170:SF6">
    <property type="entry name" value="CONTACTIN"/>
    <property type="match status" value="1"/>
</dbReference>
<evidence type="ECO:0000256" key="1">
    <source>
        <dbReference type="ARBA" id="ARBA00022737"/>
    </source>
</evidence>
<dbReference type="GO" id="GO:0007411">
    <property type="term" value="P:axon guidance"/>
    <property type="evidence" value="ECO:0007669"/>
    <property type="project" value="TreeGrafter"/>
</dbReference>
<dbReference type="PANTHER" id="PTHR44170">
    <property type="entry name" value="PROTEIN SIDEKICK"/>
    <property type="match status" value="1"/>
</dbReference>
<accession>A0A5K3FA49</accession>
<feature type="domain" description="Fibronectin type-III" evidence="5">
    <location>
        <begin position="1355"/>
        <end position="1478"/>
    </location>
</feature>
<feature type="domain" description="Ig-like" evidence="4">
    <location>
        <begin position="1686"/>
        <end position="1767"/>
    </location>
</feature>
<protein>
    <submittedName>
        <fullName evidence="6">Fibronectin type-III domain-containing protein</fullName>
    </submittedName>
</protein>
<evidence type="ECO:0000259" key="5">
    <source>
        <dbReference type="PROSITE" id="PS50853"/>
    </source>
</evidence>
<dbReference type="InterPro" id="IPR003598">
    <property type="entry name" value="Ig_sub2"/>
</dbReference>
<sequence length="1776" mass="199280">MPQRLWIITSIPVGGRIFSPKVLANVVVGILFLLSATVPRNGGQVNADMKTWNYTPSHPAVAPNLFFWNYLPIRTAPPHSFVQQWPRPHQDDTSAAKSPRKRRSLSAPVDFSHLAPPRMTPDLPPLLRFFDHTGAQVRCQATGNPRPTVKWLVATNLNGNANNATSPASLELGFSAFAREAQNVDSRLRGADADDYDLYDPESRGLVPITALAPPVMYPNQYVVDDGWLNFTATPRSSTLRMVFFCQAENTLGKSRSRKMVIHQVPVPDENLRIKYHSFPIKSGQKAVIRCQPEQEIFNRFLKVKYWEVFRNETLIATVAHSKDRYSVINATRYPELHIRDVTEADLAELHVRCVLQSIVDESREIRRQETGRLQPFGIFFQYEEVRSQSTDVDVLVGSTVELPWAVESYQSLRVQWYWYPASSPQQKFHLNPEDGKKVHSRPWGSKYEFVQGAYGNLRLINVSLEDAGQYSCEAAYPARLPPVVYTLKIRAPIEVRITPQERVCDFGTRVELECLVSGYPHQIIYWLHNAQPLLATSGRHSVQRRDATAAQTVRERLVINSFSLEDSGVYQCVAESSLSDSDSTTTSKTSQSSSAKSAVMSENADDGRVSVGDLVDNAQDTAHLVMGKMKPMRTAQSPAAAEPYATSQVLLSRRRGELNVTLECRFAANPLPSIDWFRDDLPLSPDDKGVVTSVVQKDRDRAYSVITRLKIDLNQVPLWDELWQYGGEYRAVANNSLGYADCRTFLLLDTPLRLRPVDSSKPAIAGRFHDLKCYFIGSGIPKLQWHRIKDGRRVERIPVDHRHALLENARVLRITEVNKEEDEADYRCTAMLGDMADNITITLKVSRAPRIQDLPEVQRVQGGRQSLTYSCATQNHADRPWYAWWRFQPEGSEGAVDLPPDVPLNPGAFQVSYAADLHQADRRALSEALRRQLPQFVYARPNSVAHVRIEQLNKRQHQGTLTCKIMNEVGFDERPIRVTFIPELEFEIRPPNKQDVTLAQNISINCTARPSELAPIIVWKYSDESTGDFKTLESLAERTEGRIYQEENGTLVISRVEESDPRKFLCFLTPKESTTATPISVAVNLEIHVPARIEPLKNVDQVRGSKFNLTCVVHGDGNDLQANWYHRVSSGHPWRLINQTCVLPASYGDADSQALSLTPSDVASDPLACQKFAAGRFDSGVVFRQVSTLKQSGRGIERQLQFDSLKDVHMGDYMCNASNFYNRDEDGRRVDVREILRLTVISIPDPVTFVQNSSQTTATSVSFSWLPPAHNGNKEIRRYWIRYYQADSSASEFTSTQSKPSNVIEFRAHERQATLTGLRPYTKYNIAIKAENEVGFSLENSLVLTTQEAKPDGPVQQLNASGVASDTIYVAWQKPKPELRNGNVDRYSVCHQRVNESLTGNGQEDLARLPWPTDLITEDASVGSGLSQIHCAIMYRQQDTELVGLPKFTAYAIRVIAINSKGQSPPAYALARTLEDLPQAPPTNVTCFTQQHSITVSWDPPNFETVNGILTEYLVNYYIANDFGDETNSVIQVVKGQTTVTLAGLLANTKYIIQVAASNRKGRGPLSPKKACVTTEAPPEAPENIKALPVNDSCVIVSWSHPIRPQGLTRLYCLAAYRQDNMYRSPGGIMSAGPRCIKPDFTKPYNYYLFCDLNPHYLYNISVMAKNRFDGRKAYVSSIAPSSHPAVSIISIGGTIVAQEKMRVLMDCLVDGHPPVAWISSPHGMPKDVQHLDNGTLIIEAVEPRHTGRYVCRHQDDSISYELKVQGNFLFKRAA</sequence>
<dbReference type="InterPro" id="IPR007110">
    <property type="entry name" value="Ig-like_dom"/>
</dbReference>
<keyword evidence="2" id="KW-1015">Disulfide bond</keyword>
<feature type="domain" description="Ig-like" evidence="4">
    <location>
        <begin position="983"/>
        <end position="1083"/>
    </location>
</feature>
<feature type="domain" description="Ig-like" evidence="4">
    <location>
        <begin position="482"/>
        <end position="591"/>
    </location>
</feature>
<keyword evidence="1" id="KW-0677">Repeat</keyword>
<feature type="domain" description="Fibronectin type-III" evidence="5">
    <location>
        <begin position="1582"/>
        <end position="1687"/>
    </location>
</feature>
<dbReference type="InterPro" id="IPR003961">
    <property type="entry name" value="FN3_dom"/>
</dbReference>
<evidence type="ECO:0000259" key="4">
    <source>
        <dbReference type="PROSITE" id="PS50835"/>
    </source>
</evidence>
<dbReference type="Pfam" id="PF00041">
    <property type="entry name" value="fn3"/>
    <property type="match status" value="3"/>
</dbReference>
<dbReference type="Gene3D" id="2.60.40.10">
    <property type="entry name" value="Immunoglobulins"/>
    <property type="match status" value="13"/>
</dbReference>
<dbReference type="InterPro" id="IPR036179">
    <property type="entry name" value="Ig-like_dom_sf"/>
</dbReference>
<reference evidence="6" key="1">
    <citation type="submission" date="2019-11" db="UniProtKB">
        <authorList>
            <consortium name="WormBaseParasite"/>
        </authorList>
    </citation>
    <scope>IDENTIFICATION</scope>
</reference>
<dbReference type="SUPFAM" id="SSF48726">
    <property type="entry name" value="Immunoglobulin"/>
    <property type="match status" value="7"/>
</dbReference>
<name>A0A5K3FA49_MESCO</name>
<dbReference type="CDD" id="cd00096">
    <property type="entry name" value="Ig"/>
    <property type="match status" value="3"/>
</dbReference>
<dbReference type="GO" id="GO:0007420">
    <property type="term" value="P:brain development"/>
    <property type="evidence" value="ECO:0007669"/>
    <property type="project" value="TreeGrafter"/>
</dbReference>
<evidence type="ECO:0000256" key="2">
    <source>
        <dbReference type="ARBA" id="ARBA00023157"/>
    </source>
</evidence>
<dbReference type="SMART" id="SM00409">
    <property type="entry name" value="IG"/>
    <property type="match status" value="6"/>
</dbReference>
<feature type="domain" description="Fibronectin type-III" evidence="5">
    <location>
        <begin position="1479"/>
        <end position="1579"/>
    </location>
</feature>
<dbReference type="SMART" id="SM00060">
    <property type="entry name" value="FN3"/>
    <property type="match status" value="4"/>
</dbReference>
<dbReference type="PROSITE" id="PS50835">
    <property type="entry name" value="IG_LIKE"/>
    <property type="match status" value="6"/>
</dbReference>
<dbReference type="InterPro" id="IPR003599">
    <property type="entry name" value="Ig_sub"/>
</dbReference>
<feature type="compositionally biased region" description="Low complexity" evidence="3">
    <location>
        <begin position="580"/>
        <end position="599"/>
    </location>
</feature>
<feature type="region of interest" description="Disordered" evidence="3">
    <location>
        <begin position="81"/>
        <end position="111"/>
    </location>
</feature>
<dbReference type="SUPFAM" id="SSF49265">
    <property type="entry name" value="Fibronectin type III"/>
    <property type="match status" value="3"/>
</dbReference>
<organism evidence="6">
    <name type="scientific">Mesocestoides corti</name>
    <name type="common">Flatworm</name>
    <dbReference type="NCBI Taxonomy" id="53468"/>
    <lineage>
        <taxon>Eukaryota</taxon>
        <taxon>Metazoa</taxon>
        <taxon>Spiralia</taxon>
        <taxon>Lophotrochozoa</taxon>
        <taxon>Platyhelminthes</taxon>
        <taxon>Cestoda</taxon>
        <taxon>Eucestoda</taxon>
        <taxon>Cyclophyllidea</taxon>
        <taxon>Mesocestoididae</taxon>
        <taxon>Mesocestoides</taxon>
    </lineage>
</organism>
<dbReference type="InterPro" id="IPR036116">
    <property type="entry name" value="FN3_sf"/>
</dbReference>
<dbReference type="GO" id="GO:0005886">
    <property type="term" value="C:plasma membrane"/>
    <property type="evidence" value="ECO:0007669"/>
    <property type="project" value="TreeGrafter"/>
</dbReference>
<dbReference type="GO" id="GO:0030424">
    <property type="term" value="C:axon"/>
    <property type="evidence" value="ECO:0007669"/>
    <property type="project" value="TreeGrafter"/>
</dbReference>
<feature type="domain" description="Ig-like" evidence="4">
    <location>
        <begin position="1091"/>
        <end position="1232"/>
    </location>
</feature>
<dbReference type="PROSITE" id="PS50853">
    <property type="entry name" value="FN3"/>
    <property type="match status" value="4"/>
</dbReference>
<feature type="domain" description="Ig-like" evidence="4">
    <location>
        <begin position="752"/>
        <end position="843"/>
    </location>
</feature>
<dbReference type="FunFam" id="2.60.40.10:FF:000028">
    <property type="entry name" value="Neuronal cell adhesion molecule"/>
    <property type="match status" value="1"/>
</dbReference>
<evidence type="ECO:0000256" key="3">
    <source>
        <dbReference type="SAM" id="MobiDB-lite"/>
    </source>
</evidence>
<dbReference type="Pfam" id="PF13927">
    <property type="entry name" value="Ig_3"/>
    <property type="match status" value="1"/>
</dbReference>
<feature type="region of interest" description="Disordered" evidence="3">
    <location>
        <begin position="580"/>
        <end position="611"/>
    </location>
</feature>
<dbReference type="WBParaSite" id="MCU_005854-RB">
    <property type="protein sequence ID" value="MCU_005854-RB"/>
    <property type="gene ID" value="MCU_005854"/>
</dbReference>
<dbReference type="GO" id="GO:0098632">
    <property type="term" value="F:cell-cell adhesion mediator activity"/>
    <property type="evidence" value="ECO:0007669"/>
    <property type="project" value="TreeGrafter"/>
</dbReference>
<feature type="domain" description="Ig-like" evidence="4">
    <location>
        <begin position="850"/>
        <end position="980"/>
    </location>
</feature>